<dbReference type="PROSITE" id="PS01306">
    <property type="entry name" value="UPF0054"/>
    <property type="match status" value="1"/>
</dbReference>
<name>A0A2T3G0V7_9FIRM</name>
<dbReference type="GO" id="GO:0008270">
    <property type="term" value="F:zinc ion binding"/>
    <property type="evidence" value="ECO:0007669"/>
    <property type="project" value="UniProtKB-UniRule"/>
</dbReference>
<dbReference type="SUPFAM" id="SSF55486">
    <property type="entry name" value="Metalloproteases ('zincins'), catalytic domain"/>
    <property type="match status" value="1"/>
</dbReference>
<dbReference type="PANTHER" id="PTHR46986:SF1">
    <property type="entry name" value="ENDORIBONUCLEASE YBEY, CHLOROPLASTIC"/>
    <property type="match status" value="1"/>
</dbReference>
<keyword evidence="9" id="KW-0963">Cytoplasm</keyword>
<dbReference type="Proteomes" id="UP001204814">
    <property type="component" value="Unassembled WGS sequence"/>
</dbReference>
<evidence type="ECO:0000313" key="12">
    <source>
        <dbReference type="EMBL" id="PST41133.1"/>
    </source>
</evidence>
<dbReference type="KEGG" id="fit:Fi14EGH31_08920"/>
<reference evidence="12 13" key="1">
    <citation type="journal article" date="2019" name="Int. J. Syst. Evol. Microbiol.">
        <title>Faecalibacillus intestinalis gen. nov., sp. nov. and Faecalibacillus faecis sp. nov., isolated from human faeces.</title>
        <authorList>
            <person name="Seo B."/>
            <person name="Jeon K."/>
            <person name="Baek I."/>
            <person name="Lee Y.M."/>
            <person name="Baek K."/>
            <person name="Ko G."/>
        </authorList>
    </citation>
    <scope>NUCLEOTIDE SEQUENCE [LARGE SCALE GENOMIC DNA]</scope>
    <source>
        <strain evidence="12 13">SNUG30099</strain>
    </source>
</reference>
<dbReference type="Gene3D" id="3.40.390.30">
    <property type="entry name" value="Metalloproteases ('zincins'), catalytic domain"/>
    <property type="match status" value="1"/>
</dbReference>
<sequence>MEIDLALNNEVEDFKEDYESIYLEIIQEACKQLGIHDDLELSVIFVDDQRIHEINKEYRKIDRSTDVISFALEDSEQYYIEGMPREIGDIFISIDHAKMQAEEYGHSFYREMCFLFTHGLLHLLGFDHMNEEDEKVMFSRQKEILNALNIERK</sequence>
<evidence type="ECO:0000256" key="9">
    <source>
        <dbReference type="HAMAP-Rule" id="MF_00009"/>
    </source>
</evidence>
<dbReference type="GO" id="GO:0005737">
    <property type="term" value="C:cytoplasm"/>
    <property type="evidence" value="ECO:0007669"/>
    <property type="project" value="UniProtKB-SubCell"/>
</dbReference>
<dbReference type="EMBL" id="PYLQ01000008">
    <property type="protein sequence ID" value="PST41133.1"/>
    <property type="molecule type" value="Genomic_DNA"/>
</dbReference>
<evidence type="ECO:0000256" key="4">
    <source>
        <dbReference type="ARBA" id="ARBA00022722"/>
    </source>
</evidence>
<evidence type="ECO:0000256" key="8">
    <source>
        <dbReference type="ARBA" id="ARBA00022833"/>
    </source>
</evidence>
<keyword evidence="7 9" id="KW-0378">Hydrolase</keyword>
<comment type="cofactor">
    <cofactor evidence="9">
        <name>Zn(2+)</name>
        <dbReference type="ChEBI" id="CHEBI:29105"/>
    </cofactor>
    <text evidence="9">Binds 1 zinc ion.</text>
</comment>
<dbReference type="PANTHER" id="PTHR46986">
    <property type="entry name" value="ENDORIBONUCLEASE YBEY, CHLOROPLASTIC"/>
    <property type="match status" value="1"/>
</dbReference>
<keyword evidence="5 9" id="KW-0479">Metal-binding</keyword>
<evidence type="ECO:0000256" key="3">
    <source>
        <dbReference type="ARBA" id="ARBA00022552"/>
    </source>
</evidence>
<organism evidence="12 13">
    <name type="scientific">Faecalibacillus intestinalis</name>
    <dbReference type="NCBI Taxonomy" id="1982626"/>
    <lineage>
        <taxon>Bacteria</taxon>
        <taxon>Bacillati</taxon>
        <taxon>Bacillota</taxon>
        <taxon>Erysipelotrichia</taxon>
        <taxon>Erysipelotrichales</taxon>
        <taxon>Coprobacillaceae</taxon>
        <taxon>Faecalibacillus</taxon>
    </lineage>
</organism>
<evidence type="ECO:0000313" key="10">
    <source>
        <dbReference type="EMBL" id="BCL57180.1"/>
    </source>
</evidence>
<evidence type="ECO:0000256" key="6">
    <source>
        <dbReference type="ARBA" id="ARBA00022759"/>
    </source>
</evidence>
<evidence type="ECO:0000256" key="1">
    <source>
        <dbReference type="ARBA" id="ARBA00010875"/>
    </source>
</evidence>
<reference evidence="10" key="2">
    <citation type="journal article" date="2020" name="Microbiol. Resour. Announc.">
        <title>Complete Genome Sequence of Faecalibacillus intestinalis JCM 34082, Isolated from Feces from a Healthy Japanese Female.</title>
        <authorList>
            <person name="Sakamoto M."/>
            <person name="Ikeyama N."/>
            <person name="Toyoda A."/>
            <person name="Murakami T."/>
            <person name="Mori H."/>
            <person name="Ohkuma M."/>
        </authorList>
    </citation>
    <scope>NUCLEOTIDE SEQUENCE</scope>
    <source>
        <strain evidence="10">14EGH31</strain>
    </source>
</reference>
<dbReference type="GO" id="GO:0006364">
    <property type="term" value="P:rRNA processing"/>
    <property type="evidence" value="ECO:0007669"/>
    <property type="project" value="UniProtKB-UniRule"/>
</dbReference>
<reference evidence="14" key="3">
    <citation type="submission" date="2020-09" db="EMBL/GenBank/DDBJ databases">
        <title>Complete genome sequencing of Faecalibacillus intestinalis strain 14EGH31.</title>
        <authorList>
            <person name="Sakamoto M."/>
            <person name="Murakami T."/>
            <person name="Mori H."/>
        </authorList>
    </citation>
    <scope>NUCLEOTIDE SEQUENCE [LARGE SCALE GENOMIC DNA]</scope>
    <source>
        <strain evidence="14">14EGH31</strain>
    </source>
</reference>
<dbReference type="RefSeq" id="WP_107029819.1">
    <property type="nucleotide sequence ID" value="NZ_AP024085.1"/>
</dbReference>
<dbReference type="NCBIfam" id="TIGR00043">
    <property type="entry name" value="rRNA maturation RNase YbeY"/>
    <property type="match status" value="1"/>
</dbReference>
<reference evidence="11" key="4">
    <citation type="submission" date="2022-06" db="EMBL/GenBank/DDBJ databases">
        <title>Isolation of gut microbiota from human fecal samples.</title>
        <authorList>
            <person name="Pamer E.G."/>
            <person name="Barat B."/>
            <person name="Waligurski E."/>
            <person name="Medina S."/>
            <person name="Paddock L."/>
            <person name="Mostad J."/>
        </authorList>
    </citation>
    <scope>NUCLEOTIDE SEQUENCE</scope>
    <source>
        <strain evidence="11">DFI.6.24</strain>
    </source>
</reference>
<feature type="binding site" evidence="9">
    <location>
        <position position="122"/>
    </location>
    <ligand>
        <name>Zn(2+)</name>
        <dbReference type="ChEBI" id="CHEBI:29105"/>
        <note>catalytic</note>
    </ligand>
</feature>
<dbReference type="GO" id="GO:0004521">
    <property type="term" value="F:RNA endonuclease activity"/>
    <property type="evidence" value="ECO:0007669"/>
    <property type="project" value="UniProtKB-UniRule"/>
</dbReference>
<comment type="similarity">
    <text evidence="1 9">Belongs to the endoribonuclease YbeY family.</text>
</comment>
<keyword evidence="4 9" id="KW-0540">Nuclease</keyword>
<protein>
    <recommendedName>
        <fullName evidence="9">Endoribonuclease YbeY</fullName>
        <ecNumber evidence="9">3.1.-.-</ecNumber>
    </recommendedName>
</protein>
<dbReference type="AlphaFoldDB" id="A0A2T3G0V7"/>
<evidence type="ECO:0000313" key="14">
    <source>
        <dbReference type="Proteomes" id="UP000593842"/>
    </source>
</evidence>
<keyword evidence="13" id="KW-1185">Reference proteome</keyword>
<feature type="binding site" evidence="9">
    <location>
        <position position="118"/>
    </location>
    <ligand>
        <name>Zn(2+)</name>
        <dbReference type="ChEBI" id="CHEBI:29105"/>
        <note>catalytic</note>
    </ligand>
</feature>
<keyword evidence="6 9" id="KW-0255">Endonuclease</keyword>
<dbReference type="InterPro" id="IPR020549">
    <property type="entry name" value="YbeY_CS"/>
</dbReference>
<evidence type="ECO:0000256" key="5">
    <source>
        <dbReference type="ARBA" id="ARBA00022723"/>
    </source>
</evidence>
<dbReference type="GO" id="GO:0004222">
    <property type="term" value="F:metalloendopeptidase activity"/>
    <property type="evidence" value="ECO:0007669"/>
    <property type="project" value="InterPro"/>
</dbReference>
<dbReference type="InterPro" id="IPR002036">
    <property type="entry name" value="YbeY"/>
</dbReference>
<accession>A0A2T3G0V7</accession>
<comment type="function">
    <text evidence="9">Single strand-specific metallo-endoribonuclease involved in late-stage 70S ribosome quality control and in maturation of the 3' terminus of the 16S rRNA.</text>
</comment>
<dbReference type="Proteomes" id="UP000240974">
    <property type="component" value="Unassembled WGS sequence"/>
</dbReference>
<evidence type="ECO:0000313" key="11">
    <source>
        <dbReference type="EMBL" id="MCQ5063001.1"/>
    </source>
</evidence>
<dbReference type="EC" id="3.1.-.-" evidence="9"/>
<keyword evidence="2 9" id="KW-0690">Ribosome biogenesis</keyword>
<evidence type="ECO:0000313" key="13">
    <source>
        <dbReference type="Proteomes" id="UP000240974"/>
    </source>
</evidence>
<dbReference type="EMBL" id="AP024085">
    <property type="protein sequence ID" value="BCL57180.1"/>
    <property type="molecule type" value="Genomic_DNA"/>
</dbReference>
<dbReference type="Proteomes" id="UP000593842">
    <property type="component" value="Chromosome"/>
</dbReference>
<dbReference type="EMBL" id="JANGBO010000024">
    <property type="protein sequence ID" value="MCQ5063001.1"/>
    <property type="molecule type" value="Genomic_DNA"/>
</dbReference>
<evidence type="ECO:0000256" key="7">
    <source>
        <dbReference type="ARBA" id="ARBA00022801"/>
    </source>
</evidence>
<dbReference type="HAMAP" id="MF_00009">
    <property type="entry name" value="Endoribonucl_YbeY"/>
    <property type="match status" value="1"/>
</dbReference>
<dbReference type="Pfam" id="PF02130">
    <property type="entry name" value="YbeY"/>
    <property type="match status" value="1"/>
</dbReference>
<dbReference type="GeneID" id="70579332"/>
<keyword evidence="8 9" id="KW-0862">Zinc</keyword>
<feature type="binding site" evidence="9">
    <location>
        <position position="128"/>
    </location>
    <ligand>
        <name>Zn(2+)</name>
        <dbReference type="ChEBI" id="CHEBI:29105"/>
        <note>catalytic</note>
    </ligand>
</feature>
<comment type="subcellular location">
    <subcellularLocation>
        <location evidence="9">Cytoplasm</location>
    </subcellularLocation>
</comment>
<gene>
    <name evidence="9 10" type="primary">ybeY</name>
    <name evidence="12" type="ORF">C7U54_07135</name>
    <name evidence="10" type="ORF">Fi14EGH31_08920</name>
    <name evidence="11" type="ORF">NE542_14370</name>
</gene>
<keyword evidence="3 9" id="KW-0698">rRNA processing</keyword>
<dbReference type="InterPro" id="IPR023091">
    <property type="entry name" value="MetalPrtase_cat_dom_sf_prd"/>
</dbReference>
<evidence type="ECO:0000256" key="2">
    <source>
        <dbReference type="ARBA" id="ARBA00022517"/>
    </source>
</evidence>
<proteinExistence type="inferred from homology"/>